<sequence length="400" mass="40117">MRLPMTVGEGATRPGPGVAGLALAVQFVCLLDFMAVLPLGADLARALGFPAARAGALSLAYTAGSVLAGLVALGRLDRHARRPALVACLAGFALATFASACSNGFGGLLAARALTGLCAGPSMALAMAVLIDHTPPQARGRAIGRAMTAFPLAVVLGVPASLEAARWGDWRTPLLVLTALAATVTLLAWRVTPPGAAPADTAVSARTLMARPAVRLACALQGAAAFSTFLVVPQYSAWLLLNLGFPRDRLGLLYTAGGVGALLAVRGLGALADRIGAARAALIGSGGFVAGLVVFGAQAAGWPAWAVLPPFVALMAGNAARNVCLGAATSHVPSPRERAGFMSLQGLAQDAGMGLAAGAGCLLLGEDAAGRLTGALPLAALAGAIALLLPWWMTRLPRPA</sequence>
<feature type="transmembrane region" description="Helical" evidence="6">
    <location>
        <begin position="213"/>
        <end position="232"/>
    </location>
</feature>
<evidence type="ECO:0000256" key="4">
    <source>
        <dbReference type="ARBA" id="ARBA00022989"/>
    </source>
</evidence>
<feature type="transmembrane region" description="Helical" evidence="6">
    <location>
        <begin position="281"/>
        <end position="305"/>
    </location>
</feature>
<dbReference type="Gene3D" id="1.20.1250.20">
    <property type="entry name" value="MFS general substrate transporter like domains"/>
    <property type="match status" value="1"/>
</dbReference>
<dbReference type="InterPro" id="IPR050189">
    <property type="entry name" value="MFS_Efflux_Transporters"/>
</dbReference>
<feature type="domain" description="Major facilitator superfamily (MFS) profile" evidence="7">
    <location>
        <begin position="18"/>
        <end position="398"/>
    </location>
</feature>
<dbReference type="InterPro" id="IPR011701">
    <property type="entry name" value="MFS"/>
</dbReference>
<organism evidence="8 9">
    <name type="scientific">Derxia gummosa DSM 723</name>
    <dbReference type="NCBI Taxonomy" id="1121388"/>
    <lineage>
        <taxon>Bacteria</taxon>
        <taxon>Pseudomonadati</taxon>
        <taxon>Pseudomonadota</taxon>
        <taxon>Betaproteobacteria</taxon>
        <taxon>Burkholderiales</taxon>
        <taxon>Alcaligenaceae</taxon>
        <taxon>Derxia</taxon>
    </lineage>
</organism>
<dbReference type="AlphaFoldDB" id="A0A9U5C4A4"/>
<dbReference type="RefSeq" id="WP_028311815.1">
    <property type="nucleotide sequence ID" value="NZ_AXWS01000013.1"/>
</dbReference>
<evidence type="ECO:0000259" key="7">
    <source>
        <dbReference type="PROSITE" id="PS50850"/>
    </source>
</evidence>
<feature type="transmembrane region" description="Helical" evidence="6">
    <location>
        <begin position="111"/>
        <end position="131"/>
    </location>
</feature>
<reference evidence="9" key="2">
    <citation type="journal article" date="2013" name="Trends Biochem. Sci.">
        <title>Structural advances for the major facilitator superfamily (MFS) transporters.</title>
        <authorList>
            <person name="Yan N."/>
        </authorList>
    </citation>
    <scope>NUCLEOTIDE SEQUENCE</scope>
</reference>
<dbReference type="GO" id="GO:0005886">
    <property type="term" value="C:plasma membrane"/>
    <property type="evidence" value="ECO:0007669"/>
    <property type="project" value="UniProtKB-SubCell"/>
</dbReference>
<feature type="transmembrane region" description="Helical" evidence="6">
    <location>
        <begin position="85"/>
        <end position="105"/>
    </location>
</feature>
<keyword evidence="5 6" id="KW-0472">Membrane</keyword>
<accession>A0A9U5C4A4</accession>
<dbReference type="InterPro" id="IPR020846">
    <property type="entry name" value="MFS_dom"/>
</dbReference>
<feature type="transmembrane region" description="Helical" evidence="6">
    <location>
        <begin position="143"/>
        <end position="162"/>
    </location>
</feature>
<keyword evidence="3 6" id="KW-0812">Transmembrane</keyword>
<dbReference type="PROSITE" id="PS50850">
    <property type="entry name" value="MFS"/>
    <property type="match status" value="1"/>
</dbReference>
<keyword evidence="8" id="KW-1185">Reference proteome</keyword>
<evidence type="ECO:0000256" key="3">
    <source>
        <dbReference type="ARBA" id="ARBA00022692"/>
    </source>
</evidence>
<reference evidence="9" key="4">
    <citation type="journal article" date="2016" name="Nat. Rev. Mol. Cell Biol.">
        <title>Understanding transport by the major facilitator superfamily (MFS): structures pave the way.</title>
        <authorList>
            <person name="Quistgaard E.M."/>
            <person name="Low C."/>
            <person name="Guettou F."/>
            <person name="Nordlund P."/>
        </authorList>
    </citation>
    <scope>NUCLEOTIDE SEQUENCE</scope>
</reference>
<dbReference type="InterPro" id="IPR036259">
    <property type="entry name" value="MFS_trans_sf"/>
</dbReference>
<comment type="subcellular location">
    <subcellularLocation>
        <location evidence="1">Cell membrane</location>
        <topology evidence="1">Multi-pass membrane protein</topology>
    </subcellularLocation>
</comment>
<keyword evidence="2" id="KW-1003">Cell membrane</keyword>
<evidence type="ECO:0000256" key="1">
    <source>
        <dbReference type="ARBA" id="ARBA00004651"/>
    </source>
</evidence>
<reference evidence="9" key="1">
    <citation type="journal article" date="1998" name="Microbiol. Mol. Biol. Rev.">
        <title>Major facilitator superfamily.</title>
        <authorList>
            <person name="Pao S.S."/>
            <person name="Paulsen I.T."/>
            <person name="Saier M.H. Jr."/>
        </authorList>
    </citation>
    <scope>NUCLEOTIDE SEQUENCE</scope>
</reference>
<dbReference type="Pfam" id="PF07690">
    <property type="entry name" value="MFS_1"/>
    <property type="match status" value="1"/>
</dbReference>
<evidence type="ECO:0000256" key="6">
    <source>
        <dbReference type="SAM" id="Phobius"/>
    </source>
</evidence>
<dbReference type="PANTHER" id="PTHR43124">
    <property type="entry name" value="PURINE EFFLUX PUMP PBUE"/>
    <property type="match status" value="1"/>
</dbReference>
<name>A0A9U5C4A4_9BURK</name>
<evidence type="ECO:0000313" key="8">
    <source>
        <dbReference type="Proteomes" id="UP000675920"/>
    </source>
</evidence>
<evidence type="ECO:0000313" key="9">
    <source>
        <dbReference type="RefSeq" id="WP_028311815.1"/>
    </source>
</evidence>
<feature type="transmembrane region" description="Helical" evidence="6">
    <location>
        <begin position="174"/>
        <end position="192"/>
    </location>
</feature>
<feature type="transmembrane region" description="Helical" evidence="6">
    <location>
        <begin position="252"/>
        <end position="269"/>
    </location>
</feature>
<dbReference type="SUPFAM" id="SSF103473">
    <property type="entry name" value="MFS general substrate transporter"/>
    <property type="match status" value="1"/>
</dbReference>
<keyword evidence="4 6" id="KW-1133">Transmembrane helix</keyword>
<evidence type="ECO:0000256" key="5">
    <source>
        <dbReference type="ARBA" id="ARBA00023136"/>
    </source>
</evidence>
<feature type="transmembrane region" description="Helical" evidence="6">
    <location>
        <begin position="21"/>
        <end position="41"/>
    </location>
</feature>
<proteinExistence type="predicted"/>
<dbReference type="PANTHER" id="PTHR43124:SF3">
    <property type="entry name" value="CHLORAMPHENICOL EFFLUX PUMP RV0191"/>
    <property type="match status" value="1"/>
</dbReference>
<evidence type="ECO:0000256" key="2">
    <source>
        <dbReference type="ARBA" id="ARBA00022475"/>
    </source>
</evidence>
<feature type="transmembrane region" description="Helical" evidence="6">
    <location>
        <begin position="53"/>
        <end position="73"/>
    </location>
</feature>
<dbReference type="Proteomes" id="UP000675920">
    <property type="component" value="Unplaced"/>
</dbReference>
<protein>
    <submittedName>
        <fullName evidence="9">MFS transporter</fullName>
    </submittedName>
</protein>
<reference evidence="9" key="5">
    <citation type="submission" date="2025-08" db="UniProtKB">
        <authorList>
            <consortium name="RefSeq"/>
        </authorList>
    </citation>
    <scope>IDENTIFICATION</scope>
</reference>
<reference evidence="9" key="3">
    <citation type="journal article" date="2015" name="Annu Rev Biophys">
        <title>Structural Biology of the Major Facilitator Superfamily Transporters.</title>
        <authorList>
            <person name="Yan N."/>
        </authorList>
    </citation>
    <scope>NUCLEOTIDE SEQUENCE</scope>
</reference>
<dbReference type="GO" id="GO:0022857">
    <property type="term" value="F:transmembrane transporter activity"/>
    <property type="evidence" value="ECO:0007669"/>
    <property type="project" value="InterPro"/>
</dbReference>
<feature type="transmembrane region" description="Helical" evidence="6">
    <location>
        <begin position="372"/>
        <end position="392"/>
    </location>
</feature>